<comment type="caution">
    <text evidence="11">The sequence shown here is derived from an EMBL/GenBank/DDBJ whole genome shotgun (WGS) entry which is preliminary data.</text>
</comment>
<dbReference type="PANTHER" id="PTHR11557:SF0">
    <property type="entry name" value="PORPHOBILINOGEN DEAMINASE"/>
    <property type="match status" value="1"/>
</dbReference>
<gene>
    <name evidence="8 11" type="primary">hemC</name>
    <name evidence="11" type="ORF">NDO55_09405</name>
</gene>
<sequence length="302" mass="32040">MTLRLGTRGSPLALKQAEMVRDALIAAHGWDSGAVEIVTISTKGDRDRVRPLTEMGGKAVWTKELDRALLAGETDISVHSMKDVESIRPEGLGIAAMLERADVRDKLIGAASLDDLPDGAVIGTASPRRVAQVKGLRPGLRTDLLRGNIATRIAAVENGKFDATLLASAGLDRMDQGHVGHHVELDVMLPAPAQGAIGIDARSDDAATRAALAAINHVDTFDCVMAERAFVAGLNGDCHSPVAALAQLDGDHLHLSVEIYSEDGSDRLQDKISLDRSDTETPKQLARDMLAAAPDSIKKLFG</sequence>
<comment type="function">
    <text evidence="1 8">Tetrapolymerization of the monopyrrole PBG into the hydroxymethylbilane pre-uroporphyrinogen in several discrete steps.</text>
</comment>
<evidence type="ECO:0000256" key="3">
    <source>
        <dbReference type="ARBA" id="ARBA00005638"/>
    </source>
</evidence>
<comment type="pathway">
    <text evidence="2">Porphyrin-containing compound metabolism; protoporphyrin-IX biosynthesis; coproporphyrinogen-III from 5-aminolevulinate: step 2/4.</text>
</comment>
<evidence type="ECO:0000313" key="12">
    <source>
        <dbReference type="Proteomes" id="UP001155128"/>
    </source>
</evidence>
<comment type="catalytic activity">
    <reaction evidence="7 8">
        <text>4 porphobilinogen + H2O = hydroxymethylbilane + 4 NH4(+)</text>
        <dbReference type="Rhea" id="RHEA:13185"/>
        <dbReference type="ChEBI" id="CHEBI:15377"/>
        <dbReference type="ChEBI" id="CHEBI:28938"/>
        <dbReference type="ChEBI" id="CHEBI:57845"/>
        <dbReference type="ChEBI" id="CHEBI:58126"/>
        <dbReference type="EC" id="2.5.1.61"/>
    </reaction>
</comment>
<dbReference type="PIRSF" id="PIRSF001438">
    <property type="entry name" value="4pyrrol_synth_OHMeBilane_synth"/>
    <property type="match status" value="1"/>
</dbReference>
<name>A0A9X2EI86_9SPHN</name>
<evidence type="ECO:0000259" key="10">
    <source>
        <dbReference type="Pfam" id="PF03900"/>
    </source>
</evidence>
<comment type="miscellaneous">
    <text evidence="8">The porphobilinogen subunits are added to the dipyrromethane group.</text>
</comment>
<evidence type="ECO:0000256" key="5">
    <source>
        <dbReference type="ARBA" id="ARBA00022679"/>
    </source>
</evidence>
<evidence type="ECO:0000256" key="6">
    <source>
        <dbReference type="ARBA" id="ARBA00023244"/>
    </source>
</evidence>
<dbReference type="SUPFAM" id="SSF53850">
    <property type="entry name" value="Periplasmic binding protein-like II"/>
    <property type="match status" value="1"/>
</dbReference>
<evidence type="ECO:0000256" key="8">
    <source>
        <dbReference type="HAMAP-Rule" id="MF_00260"/>
    </source>
</evidence>
<dbReference type="EC" id="2.5.1.61" evidence="8"/>
<dbReference type="SUPFAM" id="SSF54782">
    <property type="entry name" value="Porphobilinogen deaminase (hydroxymethylbilane synthase), C-terminal domain"/>
    <property type="match status" value="1"/>
</dbReference>
<dbReference type="Proteomes" id="UP001155128">
    <property type="component" value="Unassembled WGS sequence"/>
</dbReference>
<dbReference type="GO" id="GO:0004418">
    <property type="term" value="F:hydroxymethylbilane synthase activity"/>
    <property type="evidence" value="ECO:0007669"/>
    <property type="project" value="UniProtKB-UniRule"/>
</dbReference>
<dbReference type="NCBIfam" id="TIGR00212">
    <property type="entry name" value="hemC"/>
    <property type="match status" value="1"/>
</dbReference>
<evidence type="ECO:0000259" key="9">
    <source>
        <dbReference type="Pfam" id="PF01379"/>
    </source>
</evidence>
<dbReference type="AlphaFoldDB" id="A0A9X2EI86"/>
<organism evidence="11 12">
    <name type="scientific">Sphingomicrobium sediminis</name>
    <dbReference type="NCBI Taxonomy" id="2950949"/>
    <lineage>
        <taxon>Bacteria</taxon>
        <taxon>Pseudomonadati</taxon>
        <taxon>Pseudomonadota</taxon>
        <taxon>Alphaproteobacteria</taxon>
        <taxon>Sphingomonadales</taxon>
        <taxon>Sphingomonadaceae</taxon>
        <taxon>Sphingomicrobium</taxon>
    </lineage>
</organism>
<feature type="domain" description="Porphobilinogen deaminase C-terminal" evidence="10">
    <location>
        <begin position="222"/>
        <end position="290"/>
    </location>
</feature>
<comment type="subunit">
    <text evidence="4 8">Monomer.</text>
</comment>
<dbReference type="GO" id="GO:0006782">
    <property type="term" value="P:protoporphyrinogen IX biosynthetic process"/>
    <property type="evidence" value="ECO:0007669"/>
    <property type="project" value="UniProtKB-UniRule"/>
</dbReference>
<evidence type="ECO:0000256" key="4">
    <source>
        <dbReference type="ARBA" id="ARBA00011245"/>
    </source>
</evidence>
<dbReference type="PROSITE" id="PS00533">
    <property type="entry name" value="PORPHOBILINOGEN_DEAM"/>
    <property type="match status" value="1"/>
</dbReference>
<dbReference type="InterPro" id="IPR022419">
    <property type="entry name" value="Porphobilin_deaminase_cofac_BS"/>
</dbReference>
<dbReference type="HAMAP" id="MF_00260">
    <property type="entry name" value="Porphobil_deam"/>
    <property type="match status" value="1"/>
</dbReference>
<dbReference type="Gene3D" id="3.40.190.10">
    <property type="entry name" value="Periplasmic binding protein-like II"/>
    <property type="match status" value="2"/>
</dbReference>
<dbReference type="FunFam" id="3.40.190.10:FF:000005">
    <property type="entry name" value="Porphobilinogen deaminase"/>
    <property type="match status" value="1"/>
</dbReference>
<feature type="modified residue" description="S-(dipyrrolylmethanemethyl)cysteine" evidence="8">
    <location>
        <position position="238"/>
    </location>
</feature>
<evidence type="ECO:0000256" key="7">
    <source>
        <dbReference type="ARBA" id="ARBA00048169"/>
    </source>
</evidence>
<dbReference type="RefSeq" id="WP_252114631.1">
    <property type="nucleotide sequence ID" value="NZ_JAMSHT010000001.1"/>
</dbReference>
<dbReference type="InterPro" id="IPR022418">
    <property type="entry name" value="Porphobilinogen_deaminase_C"/>
</dbReference>
<dbReference type="Pfam" id="PF01379">
    <property type="entry name" value="Porphobil_deam"/>
    <property type="match status" value="1"/>
</dbReference>
<dbReference type="GO" id="GO:0005737">
    <property type="term" value="C:cytoplasm"/>
    <property type="evidence" value="ECO:0007669"/>
    <property type="project" value="UniProtKB-UniRule"/>
</dbReference>
<dbReference type="Pfam" id="PF03900">
    <property type="entry name" value="Porphobil_deamC"/>
    <property type="match status" value="1"/>
</dbReference>
<dbReference type="EMBL" id="JAMSHT010000001">
    <property type="protein sequence ID" value="MCM8558037.1"/>
    <property type="molecule type" value="Genomic_DNA"/>
</dbReference>
<keyword evidence="12" id="KW-1185">Reference proteome</keyword>
<protein>
    <recommendedName>
        <fullName evidence="8">Porphobilinogen deaminase</fullName>
        <shortName evidence="8">PBG</shortName>
        <ecNumber evidence="8">2.5.1.61</ecNumber>
    </recommendedName>
    <alternativeName>
        <fullName evidence="8">Hydroxymethylbilane synthase</fullName>
        <shortName evidence="8">HMBS</shortName>
    </alternativeName>
    <alternativeName>
        <fullName evidence="8">Pre-uroporphyrinogen synthase</fullName>
    </alternativeName>
</protein>
<evidence type="ECO:0000256" key="2">
    <source>
        <dbReference type="ARBA" id="ARBA00004735"/>
    </source>
</evidence>
<comment type="similarity">
    <text evidence="3 8">Belongs to the HMBS family.</text>
</comment>
<dbReference type="InterPro" id="IPR000860">
    <property type="entry name" value="HemC"/>
</dbReference>
<dbReference type="PRINTS" id="PR00151">
    <property type="entry name" value="PORPHBDMNASE"/>
</dbReference>
<evidence type="ECO:0000256" key="1">
    <source>
        <dbReference type="ARBA" id="ARBA00002869"/>
    </source>
</evidence>
<feature type="domain" description="Porphobilinogen deaminase N-terminal" evidence="9">
    <location>
        <begin position="3"/>
        <end position="209"/>
    </location>
</feature>
<dbReference type="Gene3D" id="3.30.160.40">
    <property type="entry name" value="Porphobilinogen deaminase, C-terminal domain"/>
    <property type="match status" value="1"/>
</dbReference>
<dbReference type="PANTHER" id="PTHR11557">
    <property type="entry name" value="PORPHOBILINOGEN DEAMINASE"/>
    <property type="match status" value="1"/>
</dbReference>
<accession>A0A9X2EI86</accession>
<keyword evidence="6 8" id="KW-0627">Porphyrin biosynthesis</keyword>
<reference evidence="11" key="1">
    <citation type="submission" date="2022-06" db="EMBL/GenBank/DDBJ databases">
        <title>Sphingomicrobium sedimins sp. nov., a marine bacterium isolated from tidal flat.</title>
        <authorList>
            <person name="Kim C.-H."/>
            <person name="Yoo Y."/>
            <person name="Kim J.-J."/>
        </authorList>
    </citation>
    <scope>NUCLEOTIDE SEQUENCE</scope>
    <source>
        <strain evidence="11">GRR-S6-50</strain>
    </source>
</reference>
<keyword evidence="5 8" id="KW-0808">Transferase</keyword>
<comment type="cofactor">
    <cofactor evidence="8">
        <name>dipyrromethane</name>
        <dbReference type="ChEBI" id="CHEBI:60342"/>
    </cofactor>
    <text evidence="8">Binds 1 dipyrromethane group covalently.</text>
</comment>
<proteinExistence type="inferred from homology"/>
<dbReference type="InterPro" id="IPR022417">
    <property type="entry name" value="Porphobilin_deaminase_N"/>
</dbReference>
<dbReference type="InterPro" id="IPR036803">
    <property type="entry name" value="Porphobilinogen_deaminase_C_sf"/>
</dbReference>
<evidence type="ECO:0000313" key="11">
    <source>
        <dbReference type="EMBL" id="MCM8558037.1"/>
    </source>
</evidence>